<dbReference type="CDD" id="cd00531">
    <property type="entry name" value="NTF2_like"/>
    <property type="match status" value="1"/>
</dbReference>
<evidence type="ECO:0000313" key="2">
    <source>
        <dbReference type="EMBL" id="AYD89408.1"/>
    </source>
</evidence>
<dbReference type="Pfam" id="PF13577">
    <property type="entry name" value="SnoaL_4"/>
    <property type="match status" value="1"/>
</dbReference>
<evidence type="ECO:0000313" key="3">
    <source>
        <dbReference type="Proteomes" id="UP000273001"/>
    </source>
</evidence>
<proteinExistence type="predicted"/>
<reference evidence="2 3" key="1">
    <citation type="submission" date="2018-09" db="EMBL/GenBank/DDBJ databases">
        <authorList>
            <person name="Li J."/>
        </authorList>
    </citation>
    <scope>NUCLEOTIDE SEQUENCE [LARGE SCALE GENOMIC DNA]</scope>
    <source>
        <strain evidence="2 3">2129</strain>
    </source>
</reference>
<accession>A0ABN5PM65</accession>
<feature type="domain" description="SnoaL-like" evidence="1">
    <location>
        <begin position="5"/>
        <end position="130"/>
    </location>
</feature>
<gene>
    <name evidence="2" type="ORF">D5R93_03865</name>
</gene>
<dbReference type="InterPro" id="IPR032710">
    <property type="entry name" value="NTF2-like_dom_sf"/>
</dbReference>
<dbReference type="EMBL" id="CP032514">
    <property type="protein sequence ID" value="AYD89408.1"/>
    <property type="molecule type" value="Genomic_DNA"/>
</dbReference>
<dbReference type="InterPro" id="IPR037401">
    <property type="entry name" value="SnoaL-like"/>
</dbReference>
<organism evidence="2 3">
    <name type="scientific">Actinomyces lilanjuaniae</name>
    <dbReference type="NCBI Taxonomy" id="2321394"/>
    <lineage>
        <taxon>Bacteria</taxon>
        <taxon>Bacillati</taxon>
        <taxon>Actinomycetota</taxon>
        <taxon>Actinomycetes</taxon>
        <taxon>Actinomycetales</taxon>
        <taxon>Actinomycetaceae</taxon>
        <taxon>Actinomyces</taxon>
    </lineage>
</organism>
<evidence type="ECO:0000259" key="1">
    <source>
        <dbReference type="Pfam" id="PF13577"/>
    </source>
</evidence>
<dbReference type="Proteomes" id="UP000273001">
    <property type="component" value="Chromosome"/>
</dbReference>
<dbReference type="Gene3D" id="3.10.450.50">
    <property type="match status" value="1"/>
</dbReference>
<dbReference type="SUPFAM" id="SSF54427">
    <property type="entry name" value="NTF2-like"/>
    <property type="match status" value="1"/>
</dbReference>
<name>A0ABN5PM65_9ACTO</name>
<keyword evidence="3" id="KW-1185">Reference proteome</keyword>
<sequence length="142" mass="15689">MTTPLEHKDAIREVIDRFAALEVDVSEQAKLFTPDAHVVVYAADGSVMMEFDGADTLVERFGAAMAGVKTAYHINGQQVITVDGGTATDVHYGKALLVQEVDGKDVLTDHSIRYTDTLVLRDGKWLISRREQHFVISETRAL</sequence>
<dbReference type="RefSeq" id="WP_119835852.1">
    <property type="nucleotide sequence ID" value="NZ_CP032514.1"/>
</dbReference>
<protein>
    <submittedName>
        <fullName evidence="2">Nuclear transport factor 2 family protein</fullName>
    </submittedName>
</protein>